<dbReference type="AlphaFoldDB" id="A8ZTN4"/>
<dbReference type="Pfam" id="PF07963">
    <property type="entry name" value="N_methyl"/>
    <property type="match status" value="1"/>
</dbReference>
<gene>
    <name evidence="2" type="ordered locus">Dole_0488</name>
</gene>
<keyword evidence="3" id="KW-1185">Reference proteome</keyword>
<dbReference type="Proteomes" id="UP000008561">
    <property type="component" value="Chromosome"/>
</dbReference>
<name>A8ZTN4_DESOH</name>
<dbReference type="HOGENOM" id="CLU_1641051_0_0_7"/>
<evidence type="ECO:0000256" key="1">
    <source>
        <dbReference type="SAM" id="Phobius"/>
    </source>
</evidence>
<dbReference type="RefSeq" id="WP_012173917.1">
    <property type="nucleotide sequence ID" value="NC_009943.1"/>
</dbReference>
<evidence type="ECO:0000313" key="2">
    <source>
        <dbReference type="EMBL" id="ABW66298.1"/>
    </source>
</evidence>
<keyword evidence="1" id="KW-0812">Transmembrane</keyword>
<sequence>MNAKNSLAKRRANRSCSIGRNGFTLIEVLMAVAIFSIGVLGAASMQTSAVSTTTRLRKATMGVACASDVMERLFSLDFSHPYLSAGTHAPGDGEDEDGDGEDDMPVIPEYNSVFESITWRVDNQDLDVSTAGIDAKVITVTVLWGGGSRNITLTSARTFKA</sequence>
<dbReference type="EMBL" id="CP000859">
    <property type="protein sequence ID" value="ABW66298.1"/>
    <property type="molecule type" value="Genomic_DNA"/>
</dbReference>
<feature type="transmembrane region" description="Helical" evidence="1">
    <location>
        <begin position="21"/>
        <end position="43"/>
    </location>
</feature>
<dbReference type="InterPro" id="IPR012902">
    <property type="entry name" value="N_methyl_site"/>
</dbReference>
<keyword evidence="1" id="KW-1133">Transmembrane helix</keyword>
<evidence type="ECO:0000313" key="3">
    <source>
        <dbReference type="Proteomes" id="UP000008561"/>
    </source>
</evidence>
<accession>A8ZTN4</accession>
<reference evidence="2 3" key="1">
    <citation type="submission" date="2007-10" db="EMBL/GenBank/DDBJ databases">
        <title>Complete sequence of Desulfococcus oleovorans Hxd3.</title>
        <authorList>
            <consortium name="US DOE Joint Genome Institute"/>
            <person name="Copeland A."/>
            <person name="Lucas S."/>
            <person name="Lapidus A."/>
            <person name="Barry K."/>
            <person name="Glavina del Rio T."/>
            <person name="Dalin E."/>
            <person name="Tice H."/>
            <person name="Pitluck S."/>
            <person name="Kiss H."/>
            <person name="Brettin T."/>
            <person name="Bruce D."/>
            <person name="Detter J.C."/>
            <person name="Han C."/>
            <person name="Schmutz J."/>
            <person name="Larimer F."/>
            <person name="Land M."/>
            <person name="Hauser L."/>
            <person name="Kyrpides N."/>
            <person name="Kim E."/>
            <person name="Wawrik B."/>
            <person name="Richardson P."/>
        </authorList>
    </citation>
    <scope>NUCLEOTIDE SEQUENCE [LARGE SCALE GENOMIC DNA]</scope>
    <source>
        <strain evidence="3">DSM 6200 / JCM 39069 / Hxd3</strain>
    </source>
</reference>
<dbReference type="eggNOG" id="COG4967">
    <property type="taxonomic scope" value="Bacteria"/>
</dbReference>
<dbReference type="NCBIfam" id="TIGR02532">
    <property type="entry name" value="IV_pilin_GFxxxE"/>
    <property type="match status" value="1"/>
</dbReference>
<organism evidence="2 3">
    <name type="scientific">Desulfosudis oleivorans (strain DSM 6200 / JCM 39069 / Hxd3)</name>
    <name type="common">Desulfococcus oleovorans</name>
    <dbReference type="NCBI Taxonomy" id="96561"/>
    <lineage>
        <taxon>Bacteria</taxon>
        <taxon>Pseudomonadati</taxon>
        <taxon>Thermodesulfobacteriota</taxon>
        <taxon>Desulfobacteria</taxon>
        <taxon>Desulfobacterales</taxon>
        <taxon>Desulfosudaceae</taxon>
        <taxon>Desulfosudis</taxon>
    </lineage>
</organism>
<dbReference type="STRING" id="96561.Dole_0488"/>
<dbReference type="OrthoDB" id="5419643at2"/>
<proteinExistence type="predicted"/>
<dbReference type="KEGG" id="dol:Dole_0488"/>
<protein>
    <recommendedName>
        <fullName evidence="4">Prepilin-type N-terminal cleavage/methylation domain-containing protein</fullName>
    </recommendedName>
</protein>
<keyword evidence="1" id="KW-0472">Membrane</keyword>
<evidence type="ECO:0008006" key="4">
    <source>
        <dbReference type="Google" id="ProtNLM"/>
    </source>
</evidence>